<dbReference type="FunFam" id="3.40.50.1000:FF:000025">
    <property type="entry name" value="HAD hydrolase, family IB"/>
    <property type="match status" value="1"/>
</dbReference>
<protein>
    <submittedName>
        <fullName evidence="5">HAD superfamily hydrolase (TIGR01490 family)</fullName>
    </submittedName>
</protein>
<keyword evidence="6" id="KW-1185">Reference proteome</keyword>
<accession>A0A931D849</accession>
<dbReference type="InterPro" id="IPR050582">
    <property type="entry name" value="HAD-like_SerB"/>
</dbReference>
<dbReference type="NCBIfam" id="TIGR01490">
    <property type="entry name" value="HAD-SF-IB-hyp1"/>
    <property type="match status" value="1"/>
</dbReference>
<dbReference type="GO" id="GO:0046872">
    <property type="term" value="F:metal ion binding"/>
    <property type="evidence" value="ECO:0007669"/>
    <property type="project" value="UniProtKB-KW"/>
</dbReference>
<dbReference type="Proteomes" id="UP000625033">
    <property type="component" value="Unassembled WGS sequence"/>
</dbReference>
<keyword evidence="4" id="KW-0460">Magnesium</keyword>
<proteinExistence type="inferred from homology"/>
<dbReference type="Gene3D" id="1.20.1440.100">
    <property type="entry name" value="SG protein - dephosphorylation function"/>
    <property type="match status" value="1"/>
</dbReference>
<keyword evidence="2" id="KW-0479">Metal-binding</keyword>
<dbReference type="SUPFAM" id="SSF56784">
    <property type="entry name" value="HAD-like"/>
    <property type="match status" value="1"/>
</dbReference>
<dbReference type="Pfam" id="PF12710">
    <property type="entry name" value="HAD"/>
    <property type="match status" value="1"/>
</dbReference>
<dbReference type="Gene3D" id="3.40.50.1000">
    <property type="entry name" value="HAD superfamily/HAD-like"/>
    <property type="match status" value="1"/>
</dbReference>
<dbReference type="InterPro" id="IPR023214">
    <property type="entry name" value="HAD_sf"/>
</dbReference>
<evidence type="ECO:0000256" key="4">
    <source>
        <dbReference type="ARBA" id="ARBA00022842"/>
    </source>
</evidence>
<keyword evidence="3 5" id="KW-0378">Hydrolase</keyword>
<evidence type="ECO:0000313" key="5">
    <source>
        <dbReference type="EMBL" id="MBG6084144.1"/>
    </source>
</evidence>
<dbReference type="PANTHER" id="PTHR43344:SF15">
    <property type="entry name" value="PHOSPHOSERINE PHOSPHATASE SERB1"/>
    <property type="match status" value="1"/>
</dbReference>
<dbReference type="NCBIfam" id="TIGR01488">
    <property type="entry name" value="HAD-SF-IB"/>
    <property type="match status" value="1"/>
</dbReference>
<organism evidence="5 6">
    <name type="scientific">Zhihengliuella flava</name>
    <dbReference type="NCBI Taxonomy" id="1285193"/>
    <lineage>
        <taxon>Bacteria</taxon>
        <taxon>Bacillati</taxon>
        <taxon>Actinomycetota</taxon>
        <taxon>Actinomycetes</taxon>
        <taxon>Micrococcales</taxon>
        <taxon>Micrococcaceae</taxon>
        <taxon>Zhihengliuella</taxon>
    </lineage>
</organism>
<dbReference type="InterPro" id="IPR006385">
    <property type="entry name" value="HAD_hydro_SerB1"/>
</dbReference>
<dbReference type="InterPro" id="IPR036412">
    <property type="entry name" value="HAD-like_sf"/>
</dbReference>
<evidence type="ECO:0000256" key="2">
    <source>
        <dbReference type="ARBA" id="ARBA00022723"/>
    </source>
</evidence>
<sequence length="277" mass="30287">MPEPSSSAAAPIPAPGSTDAAAAFFDVDNTMMRGASLFAVARNAYRRDLFSVRQAASYAIKQFFFTLRGETLGDIHSIRDSALSIVRGIPAELMRQIGDEVYDEFISSRIWPGTRALAEQHLRSGRQVWLVTATPTEVAEVMAQRLGLTGSLGTEVEKVDGVYTGRLVTDILHGTAKAEAVRQLAANSNLDLKSCWAYSDSSNDIPLLESVGHPVAVNPDAKLRRYAQDKNWPVYDYRAGRRAAIWGLKALTAYGVAYGARRGWRRLFGRSPAEPPA</sequence>
<dbReference type="RefSeq" id="WP_196835494.1">
    <property type="nucleotide sequence ID" value="NZ_JADOTZ010000001.1"/>
</dbReference>
<comment type="similarity">
    <text evidence="1">Belongs to the HAD-like hydrolase superfamily. SerB family.</text>
</comment>
<evidence type="ECO:0000256" key="1">
    <source>
        <dbReference type="ARBA" id="ARBA00009184"/>
    </source>
</evidence>
<gene>
    <name evidence="5" type="ORF">IW252_000911</name>
</gene>
<comment type="caution">
    <text evidence="5">The sequence shown here is derived from an EMBL/GenBank/DDBJ whole genome shotgun (WGS) entry which is preliminary data.</text>
</comment>
<dbReference type="GO" id="GO:0016787">
    <property type="term" value="F:hydrolase activity"/>
    <property type="evidence" value="ECO:0007669"/>
    <property type="project" value="UniProtKB-KW"/>
</dbReference>
<dbReference type="EMBL" id="JADOTZ010000001">
    <property type="protein sequence ID" value="MBG6084144.1"/>
    <property type="molecule type" value="Genomic_DNA"/>
</dbReference>
<reference evidence="5" key="1">
    <citation type="submission" date="2020-11" db="EMBL/GenBank/DDBJ databases">
        <title>Sequencing the genomes of 1000 actinobacteria strains.</title>
        <authorList>
            <person name="Klenk H.-P."/>
        </authorList>
    </citation>
    <scope>NUCLEOTIDE SEQUENCE</scope>
    <source>
        <strain evidence="5">DSM 26152</strain>
    </source>
</reference>
<dbReference type="PANTHER" id="PTHR43344">
    <property type="entry name" value="PHOSPHOSERINE PHOSPHATASE"/>
    <property type="match status" value="1"/>
</dbReference>
<dbReference type="CDD" id="cd02612">
    <property type="entry name" value="HAD_PGPPase"/>
    <property type="match status" value="1"/>
</dbReference>
<name>A0A931D849_9MICC</name>
<evidence type="ECO:0000313" key="6">
    <source>
        <dbReference type="Proteomes" id="UP000625033"/>
    </source>
</evidence>
<dbReference type="AlphaFoldDB" id="A0A931D849"/>
<evidence type="ECO:0000256" key="3">
    <source>
        <dbReference type="ARBA" id="ARBA00022801"/>
    </source>
</evidence>